<feature type="domain" description="SSD" evidence="7">
    <location>
        <begin position="248"/>
        <end position="374"/>
    </location>
</feature>
<dbReference type="SUPFAM" id="SSF82866">
    <property type="entry name" value="Multidrug efflux transporter AcrB transmembrane domain"/>
    <property type="match status" value="2"/>
</dbReference>
<dbReference type="PANTHER" id="PTHR33406:SF12">
    <property type="entry name" value="BLR2997 PROTEIN"/>
    <property type="match status" value="1"/>
</dbReference>
<dbReference type="STRING" id="1821621.A8C75_08350"/>
<organism evidence="8 9">
    <name type="scientific">Marinobacterium aestuarii</name>
    <dbReference type="NCBI Taxonomy" id="1821621"/>
    <lineage>
        <taxon>Bacteria</taxon>
        <taxon>Pseudomonadati</taxon>
        <taxon>Pseudomonadota</taxon>
        <taxon>Gammaproteobacteria</taxon>
        <taxon>Oceanospirillales</taxon>
        <taxon>Oceanospirillaceae</taxon>
        <taxon>Marinobacterium</taxon>
    </lineage>
</organism>
<evidence type="ECO:0000256" key="5">
    <source>
        <dbReference type="ARBA" id="ARBA00023136"/>
    </source>
</evidence>
<feature type="transmembrane region" description="Helical" evidence="6">
    <location>
        <begin position="403"/>
        <end position="421"/>
    </location>
</feature>
<feature type="transmembrane region" description="Helical" evidence="6">
    <location>
        <begin position="630"/>
        <end position="650"/>
    </location>
</feature>
<dbReference type="PANTHER" id="PTHR33406">
    <property type="entry name" value="MEMBRANE PROTEIN MJ1562-RELATED"/>
    <property type="match status" value="1"/>
</dbReference>
<evidence type="ECO:0000313" key="9">
    <source>
        <dbReference type="Proteomes" id="UP000078070"/>
    </source>
</evidence>
<evidence type="ECO:0000256" key="2">
    <source>
        <dbReference type="ARBA" id="ARBA00022475"/>
    </source>
</evidence>
<feature type="transmembrane region" description="Helical" evidence="6">
    <location>
        <begin position="604"/>
        <end position="623"/>
    </location>
</feature>
<keyword evidence="4 6" id="KW-1133">Transmembrane helix</keyword>
<feature type="transmembrane region" description="Helical" evidence="6">
    <location>
        <begin position="321"/>
        <end position="340"/>
    </location>
</feature>
<dbReference type="Proteomes" id="UP000078070">
    <property type="component" value="Chromosome"/>
</dbReference>
<dbReference type="InterPro" id="IPR004869">
    <property type="entry name" value="MMPL_dom"/>
</dbReference>
<dbReference type="AlphaFoldDB" id="A0A1A9EXB2"/>
<name>A0A1A9EXB2_9GAMM</name>
<dbReference type="PROSITE" id="PS50156">
    <property type="entry name" value="SSD"/>
    <property type="match status" value="1"/>
</dbReference>
<keyword evidence="2" id="KW-1003">Cell membrane</keyword>
<dbReference type="Gene3D" id="1.20.1640.10">
    <property type="entry name" value="Multidrug efflux transporter AcrB transmembrane domain"/>
    <property type="match status" value="2"/>
</dbReference>
<dbReference type="InterPro" id="IPR050545">
    <property type="entry name" value="Mycobact_MmpL"/>
</dbReference>
<dbReference type="RefSeq" id="WP_067380648.1">
    <property type="nucleotide sequence ID" value="NZ_CP015839.1"/>
</dbReference>
<proteinExistence type="predicted"/>
<feature type="transmembrane region" description="Helical" evidence="6">
    <location>
        <begin position="698"/>
        <end position="721"/>
    </location>
</feature>
<comment type="subcellular location">
    <subcellularLocation>
        <location evidence="1">Cell membrane</location>
        <topology evidence="1">Multi-pass membrane protein</topology>
    </subcellularLocation>
</comment>
<feature type="transmembrane region" description="Helical" evidence="6">
    <location>
        <begin position="733"/>
        <end position="755"/>
    </location>
</feature>
<dbReference type="OrthoDB" id="9803781at2"/>
<dbReference type="Pfam" id="PF03176">
    <property type="entry name" value="MMPL"/>
    <property type="match status" value="2"/>
</dbReference>
<accession>A0A1A9EXB2</accession>
<keyword evidence="3 6" id="KW-0812">Transmembrane</keyword>
<sequence>MVFKDRLITMLVRYPYRILLVSLVLILGVGFGGSRLTVESGIDVFFSEDDPNILADRELKRAYGREDNVLFVIDTRGGDIFEASNLSSVQIITEKSWLMPHSKRVDSVTNFLYPEVDGDDIVIDRLVEEAGSLTSEDRQRIKGIALSQQALIGRILAGDGQVAAVNVTLNLPEDGQGAAIDQAVTFARALAAEVESENPAIDIHLAGWALTEQTLVEVTAHDSLTLMPALFVLVLVIIALLLRSVMASICTVVTIFLSILWGMGFAGWAGISLNSVNVSAPTIIMTLAVADCIHLLSVFLTRQRRGREKRDALRDALDHTLYPIVLTSLTTALGFLSMNFSESPPFRELGTISAVGVLGALWVTVTILPGLVLMLPFRKAGRVTTGIPLGGLANWVIRHNNRIFWSSLLLIALSVSFIPRIELNDDPTGYFSDAIPLTQAIDVVESKLSGTQSLYYSFDSGEGQGIVDPGFLADIDAFVSWLRAQPEVVNVESFTDTLKRLNQVMHGEADEWHKLPDSRELAAQYVLLFEISVPYGQDVTHQVSADKSSLKVAATLKNQQSQGLIAFEARGRRWMQDNVPGMVVRGAGQSISFANVGLRNINSMLLGSLAAIVLVSLCLVVAFRSIRFGLVSCIPNLFPAFITLGIWGAVVGEVNIAASVVFSLTLGIIVDDTTHFLVKYLEARQERNLDAEQAIRYAFTAVGSALVSTSIVLAIGFLALVQSDFSVNSTSGLLVAMTIVIAITLDLLFLPTVLIKADRWLLPKAAKTTIIGG</sequence>
<protein>
    <recommendedName>
        <fullName evidence="7">SSD domain-containing protein</fullName>
    </recommendedName>
</protein>
<evidence type="ECO:0000256" key="4">
    <source>
        <dbReference type="ARBA" id="ARBA00022989"/>
    </source>
</evidence>
<feature type="transmembrane region" description="Helical" evidence="6">
    <location>
        <begin position="352"/>
        <end position="375"/>
    </location>
</feature>
<feature type="transmembrane region" description="Helical" evidence="6">
    <location>
        <begin position="283"/>
        <end position="300"/>
    </location>
</feature>
<keyword evidence="5 6" id="KW-0472">Membrane</keyword>
<dbReference type="EMBL" id="CP015839">
    <property type="protein sequence ID" value="ANG62497.1"/>
    <property type="molecule type" value="Genomic_DNA"/>
</dbReference>
<dbReference type="GO" id="GO:0005886">
    <property type="term" value="C:plasma membrane"/>
    <property type="evidence" value="ECO:0007669"/>
    <property type="project" value="UniProtKB-SubCell"/>
</dbReference>
<keyword evidence="9" id="KW-1185">Reference proteome</keyword>
<evidence type="ECO:0000256" key="3">
    <source>
        <dbReference type="ARBA" id="ARBA00022692"/>
    </source>
</evidence>
<reference evidence="8 9" key="2">
    <citation type="journal article" date="2018" name="Int. J. Syst. Evol. Microbiol.">
        <title>Marinobacterium aestuarii sp. nov., a benzene-degrading marine bacterium isolated from estuary sediment.</title>
        <authorList>
            <person name="Bae S.S."/>
            <person name="Jung J."/>
            <person name="Chung D."/>
            <person name="Baek K."/>
        </authorList>
    </citation>
    <scope>NUCLEOTIDE SEQUENCE [LARGE SCALE GENOMIC DNA]</scope>
    <source>
        <strain evidence="8 9">ST58-10</strain>
    </source>
</reference>
<dbReference type="KEGG" id="mars:A8C75_08350"/>
<feature type="transmembrane region" description="Helical" evidence="6">
    <location>
        <begin position="224"/>
        <end position="242"/>
    </location>
</feature>
<feature type="transmembrane region" description="Helical" evidence="6">
    <location>
        <begin position="656"/>
        <end position="678"/>
    </location>
</feature>
<reference evidence="9" key="1">
    <citation type="submission" date="2016-05" db="EMBL/GenBank/DDBJ databases">
        <authorList>
            <person name="Baek K."/>
            <person name="Yang S.-J."/>
        </authorList>
    </citation>
    <scope>NUCLEOTIDE SEQUENCE [LARGE SCALE GENOMIC DNA]</scope>
    <source>
        <strain evidence="9">ST58-10</strain>
    </source>
</reference>
<evidence type="ECO:0000259" key="7">
    <source>
        <dbReference type="PROSITE" id="PS50156"/>
    </source>
</evidence>
<dbReference type="InterPro" id="IPR000731">
    <property type="entry name" value="SSD"/>
</dbReference>
<evidence type="ECO:0000313" key="8">
    <source>
        <dbReference type="EMBL" id="ANG62497.1"/>
    </source>
</evidence>
<gene>
    <name evidence="8" type="ORF">A8C75_08350</name>
</gene>
<feature type="transmembrane region" description="Helical" evidence="6">
    <location>
        <begin position="249"/>
        <end position="271"/>
    </location>
</feature>
<evidence type="ECO:0000256" key="1">
    <source>
        <dbReference type="ARBA" id="ARBA00004651"/>
    </source>
</evidence>
<evidence type="ECO:0000256" key="6">
    <source>
        <dbReference type="SAM" id="Phobius"/>
    </source>
</evidence>